<proteinExistence type="predicted"/>
<sequence length="42" mass="4686">LQDIFPVTKGTNPDKTFTTGSKTTARSCNHMCLLKNLTEYIP</sequence>
<evidence type="ECO:0000313" key="2">
    <source>
        <dbReference type="Proteomes" id="UP000265520"/>
    </source>
</evidence>
<reference evidence="1 2" key="1">
    <citation type="journal article" date="2018" name="Front. Plant Sci.">
        <title>Red Clover (Trifolium pratense) and Zigzag Clover (T. medium) - A Picture of Genomic Similarities and Differences.</title>
        <authorList>
            <person name="Dluhosova J."/>
            <person name="Istvanek J."/>
            <person name="Nedelnik J."/>
            <person name="Repkova J."/>
        </authorList>
    </citation>
    <scope>NUCLEOTIDE SEQUENCE [LARGE SCALE GENOMIC DNA]</scope>
    <source>
        <strain evidence="2">cv. 10/8</strain>
        <tissue evidence="1">Leaf</tissue>
    </source>
</reference>
<name>A0A392P8T3_9FABA</name>
<comment type="caution">
    <text evidence="1">The sequence shown here is derived from an EMBL/GenBank/DDBJ whole genome shotgun (WGS) entry which is preliminary data.</text>
</comment>
<dbReference type="Proteomes" id="UP000265520">
    <property type="component" value="Unassembled WGS sequence"/>
</dbReference>
<organism evidence="1 2">
    <name type="scientific">Trifolium medium</name>
    <dbReference type="NCBI Taxonomy" id="97028"/>
    <lineage>
        <taxon>Eukaryota</taxon>
        <taxon>Viridiplantae</taxon>
        <taxon>Streptophyta</taxon>
        <taxon>Embryophyta</taxon>
        <taxon>Tracheophyta</taxon>
        <taxon>Spermatophyta</taxon>
        <taxon>Magnoliopsida</taxon>
        <taxon>eudicotyledons</taxon>
        <taxon>Gunneridae</taxon>
        <taxon>Pentapetalae</taxon>
        <taxon>rosids</taxon>
        <taxon>fabids</taxon>
        <taxon>Fabales</taxon>
        <taxon>Fabaceae</taxon>
        <taxon>Papilionoideae</taxon>
        <taxon>50 kb inversion clade</taxon>
        <taxon>NPAAA clade</taxon>
        <taxon>Hologalegina</taxon>
        <taxon>IRL clade</taxon>
        <taxon>Trifolieae</taxon>
        <taxon>Trifolium</taxon>
    </lineage>
</organism>
<feature type="non-terminal residue" evidence="1">
    <location>
        <position position="1"/>
    </location>
</feature>
<protein>
    <submittedName>
        <fullName evidence="1">Uncharacterized protein</fullName>
    </submittedName>
</protein>
<dbReference type="EMBL" id="LXQA010069362">
    <property type="protein sequence ID" value="MCI08531.1"/>
    <property type="molecule type" value="Genomic_DNA"/>
</dbReference>
<accession>A0A392P8T3</accession>
<dbReference type="AlphaFoldDB" id="A0A392P8T3"/>
<evidence type="ECO:0000313" key="1">
    <source>
        <dbReference type="EMBL" id="MCI08531.1"/>
    </source>
</evidence>
<keyword evidence="2" id="KW-1185">Reference proteome</keyword>